<dbReference type="InterPro" id="IPR013783">
    <property type="entry name" value="Ig-like_fold"/>
</dbReference>
<protein>
    <recommendedName>
        <fullName evidence="2">Ig-like domain-containing protein</fullName>
    </recommendedName>
</protein>
<dbReference type="InterPro" id="IPR050380">
    <property type="entry name" value="Immune_Resp_Modulators"/>
</dbReference>
<dbReference type="SMART" id="SM00407">
    <property type="entry name" value="IGc1"/>
    <property type="match status" value="1"/>
</dbReference>
<dbReference type="PROSITE" id="PS50835">
    <property type="entry name" value="IG_LIKE"/>
    <property type="match status" value="1"/>
</dbReference>
<dbReference type="FunFam" id="2.60.40.10:FF:000463">
    <property type="entry name" value="Immunoglobulin heavy constant gamma 1"/>
    <property type="match status" value="1"/>
</dbReference>
<organism evidence="3 4">
    <name type="scientific">Mola mola</name>
    <name type="common">Ocean sunfish</name>
    <name type="synonym">Tetraodon mola</name>
    <dbReference type="NCBI Taxonomy" id="94237"/>
    <lineage>
        <taxon>Eukaryota</taxon>
        <taxon>Metazoa</taxon>
        <taxon>Chordata</taxon>
        <taxon>Craniata</taxon>
        <taxon>Vertebrata</taxon>
        <taxon>Euteleostomi</taxon>
        <taxon>Actinopterygii</taxon>
        <taxon>Neopterygii</taxon>
        <taxon>Teleostei</taxon>
        <taxon>Neoteleostei</taxon>
        <taxon>Acanthomorphata</taxon>
        <taxon>Eupercaria</taxon>
        <taxon>Tetraodontiformes</taxon>
        <taxon>Molidae</taxon>
        <taxon>Mola</taxon>
    </lineage>
</organism>
<dbReference type="Ensembl" id="ENSMMOT00000000604.1">
    <property type="protein sequence ID" value="ENSMMOP00000000593.1"/>
    <property type="gene ID" value="ENSMMOG00000000508.1"/>
</dbReference>
<dbReference type="STRING" id="94237.ENSMMOP00000000593"/>
<keyword evidence="1" id="KW-0393">Immunoglobulin domain</keyword>
<feature type="domain" description="Ig-like" evidence="2">
    <location>
        <begin position="8"/>
        <end position="106"/>
    </location>
</feature>
<name>A0A3Q3VKB5_MOLML</name>
<sequence>MTLLTLAPTVQVLPPSTRECRNVKDDKRKKTLVCLASGFYPDHVSVSWQVNGEGVTEGVATDSAALQQKGERFYDITSRLRVPEEKWSNPSSQFTCSVSFFNGTVSFHRPRPQPRRPNRLFLGECLAQLAQQKLE</sequence>
<dbReference type="InterPro" id="IPR007110">
    <property type="entry name" value="Ig-like_dom"/>
</dbReference>
<evidence type="ECO:0000259" key="2">
    <source>
        <dbReference type="PROSITE" id="PS50835"/>
    </source>
</evidence>
<evidence type="ECO:0000313" key="3">
    <source>
        <dbReference type="Ensembl" id="ENSMMOP00000000593.1"/>
    </source>
</evidence>
<dbReference type="Proteomes" id="UP000261620">
    <property type="component" value="Unplaced"/>
</dbReference>
<keyword evidence="4" id="KW-1185">Reference proteome</keyword>
<dbReference type="InterPro" id="IPR036179">
    <property type="entry name" value="Ig-like_dom_sf"/>
</dbReference>
<dbReference type="PANTHER" id="PTHR23411">
    <property type="entry name" value="TAPASIN"/>
    <property type="match status" value="1"/>
</dbReference>
<dbReference type="InterPro" id="IPR003597">
    <property type="entry name" value="Ig_C1-set"/>
</dbReference>
<dbReference type="OMA" id="CAEESQW"/>
<reference evidence="3" key="2">
    <citation type="submission" date="2025-09" db="UniProtKB">
        <authorList>
            <consortium name="Ensembl"/>
        </authorList>
    </citation>
    <scope>IDENTIFICATION</scope>
</reference>
<dbReference type="AlphaFoldDB" id="A0A3Q3VKB5"/>
<proteinExistence type="predicted"/>
<evidence type="ECO:0000313" key="4">
    <source>
        <dbReference type="Proteomes" id="UP000261620"/>
    </source>
</evidence>
<reference evidence="3" key="1">
    <citation type="submission" date="2025-08" db="UniProtKB">
        <authorList>
            <consortium name="Ensembl"/>
        </authorList>
    </citation>
    <scope>IDENTIFICATION</scope>
</reference>
<dbReference type="Pfam" id="PF07654">
    <property type="entry name" value="C1-set"/>
    <property type="match status" value="1"/>
</dbReference>
<dbReference type="SUPFAM" id="SSF48726">
    <property type="entry name" value="Immunoglobulin"/>
    <property type="match status" value="1"/>
</dbReference>
<accession>A0A3Q3VKB5</accession>
<evidence type="ECO:0000256" key="1">
    <source>
        <dbReference type="ARBA" id="ARBA00023319"/>
    </source>
</evidence>
<dbReference type="Gene3D" id="2.60.40.10">
    <property type="entry name" value="Immunoglobulins"/>
    <property type="match status" value="1"/>
</dbReference>